<protein>
    <submittedName>
        <fullName evidence="1">Uncharacterized protein</fullName>
    </submittedName>
</protein>
<sequence length="48" mass="5493">MALRLILATPLQRINFVIGYEEKAEEIYMLNDWICLEGTSICNSRGCT</sequence>
<gene>
    <name evidence="1" type="ORF">MtrunA17_Chr6g0461161</name>
</gene>
<comment type="caution">
    <text evidence="1">The sequence shown here is derived from an EMBL/GenBank/DDBJ whole genome shotgun (WGS) entry which is preliminary data.</text>
</comment>
<dbReference type="Proteomes" id="UP000265566">
    <property type="component" value="Chromosome 6"/>
</dbReference>
<dbReference type="Gramene" id="rna35104">
    <property type="protein sequence ID" value="RHN50776.1"/>
    <property type="gene ID" value="gene35104"/>
</dbReference>
<proteinExistence type="predicted"/>
<accession>A0A396HC39</accession>
<name>A0A396HC39_MEDTR</name>
<evidence type="ECO:0000313" key="1">
    <source>
        <dbReference type="EMBL" id="RHN50776.1"/>
    </source>
</evidence>
<dbReference type="AlphaFoldDB" id="A0A396HC39"/>
<evidence type="ECO:0000313" key="2">
    <source>
        <dbReference type="Proteomes" id="UP000265566"/>
    </source>
</evidence>
<dbReference type="EMBL" id="PSQE01000006">
    <property type="protein sequence ID" value="RHN50776.1"/>
    <property type="molecule type" value="Genomic_DNA"/>
</dbReference>
<organism evidence="1 2">
    <name type="scientific">Medicago truncatula</name>
    <name type="common">Barrel medic</name>
    <name type="synonym">Medicago tribuloides</name>
    <dbReference type="NCBI Taxonomy" id="3880"/>
    <lineage>
        <taxon>Eukaryota</taxon>
        <taxon>Viridiplantae</taxon>
        <taxon>Streptophyta</taxon>
        <taxon>Embryophyta</taxon>
        <taxon>Tracheophyta</taxon>
        <taxon>Spermatophyta</taxon>
        <taxon>Magnoliopsida</taxon>
        <taxon>eudicotyledons</taxon>
        <taxon>Gunneridae</taxon>
        <taxon>Pentapetalae</taxon>
        <taxon>rosids</taxon>
        <taxon>fabids</taxon>
        <taxon>Fabales</taxon>
        <taxon>Fabaceae</taxon>
        <taxon>Papilionoideae</taxon>
        <taxon>50 kb inversion clade</taxon>
        <taxon>NPAAA clade</taxon>
        <taxon>Hologalegina</taxon>
        <taxon>IRL clade</taxon>
        <taxon>Trifolieae</taxon>
        <taxon>Medicago</taxon>
    </lineage>
</organism>
<reference evidence="2" key="1">
    <citation type="journal article" date="2018" name="Nat. Plants">
        <title>Whole-genome landscape of Medicago truncatula symbiotic genes.</title>
        <authorList>
            <person name="Pecrix Y."/>
            <person name="Staton S.E."/>
            <person name="Sallet E."/>
            <person name="Lelandais-Briere C."/>
            <person name="Moreau S."/>
            <person name="Carrere S."/>
            <person name="Blein T."/>
            <person name="Jardinaud M.F."/>
            <person name="Latrasse D."/>
            <person name="Zouine M."/>
            <person name="Zahm M."/>
            <person name="Kreplak J."/>
            <person name="Mayjonade B."/>
            <person name="Satge C."/>
            <person name="Perez M."/>
            <person name="Cauet S."/>
            <person name="Marande W."/>
            <person name="Chantry-Darmon C."/>
            <person name="Lopez-Roques C."/>
            <person name="Bouchez O."/>
            <person name="Berard A."/>
            <person name="Debelle F."/>
            <person name="Munos S."/>
            <person name="Bendahmane A."/>
            <person name="Berges H."/>
            <person name="Niebel A."/>
            <person name="Buitink J."/>
            <person name="Frugier F."/>
            <person name="Benhamed M."/>
            <person name="Crespi M."/>
            <person name="Gouzy J."/>
            <person name="Gamas P."/>
        </authorList>
    </citation>
    <scope>NUCLEOTIDE SEQUENCE [LARGE SCALE GENOMIC DNA]</scope>
    <source>
        <strain evidence="2">cv. Jemalong A17</strain>
    </source>
</reference>